<keyword evidence="10" id="KW-1185">Reference proteome</keyword>
<dbReference type="EMBL" id="CAJNRG010017126">
    <property type="protein sequence ID" value="CAF2216973.1"/>
    <property type="molecule type" value="Genomic_DNA"/>
</dbReference>
<dbReference type="AlphaFoldDB" id="A0A814MM13"/>
<proteinExistence type="predicted"/>
<dbReference type="EMBL" id="CAJOBG010007989">
    <property type="protein sequence ID" value="CAF4232056.1"/>
    <property type="molecule type" value="Genomic_DNA"/>
</dbReference>
<dbReference type="EMBL" id="CAJOBI010000086">
    <property type="protein sequence ID" value="CAF3792429.1"/>
    <property type="molecule type" value="Genomic_DNA"/>
</dbReference>
<evidence type="ECO:0000313" key="4">
    <source>
        <dbReference type="EMBL" id="CAF2162062.1"/>
    </source>
</evidence>
<evidence type="ECO:0000256" key="1">
    <source>
        <dbReference type="SAM" id="MobiDB-lite"/>
    </source>
</evidence>
<evidence type="ECO:0000313" key="5">
    <source>
        <dbReference type="EMBL" id="CAF2216973.1"/>
    </source>
</evidence>
<dbReference type="Proteomes" id="UP000663887">
    <property type="component" value="Unassembled WGS sequence"/>
</dbReference>
<dbReference type="EMBL" id="CAJOBJ010003732">
    <property type="protein sequence ID" value="CAF3976122.1"/>
    <property type="molecule type" value="Genomic_DNA"/>
</dbReference>
<reference evidence="2" key="1">
    <citation type="submission" date="2021-02" db="EMBL/GenBank/DDBJ databases">
        <authorList>
            <person name="Nowell W R."/>
        </authorList>
    </citation>
    <scope>NUCLEOTIDE SEQUENCE</scope>
</reference>
<name>A0A814MM13_9BILA</name>
<sequence length="164" mass="18662">MNGSEDVTKMLVSINQNILDMKENTHRNDEKLDRINNKVNPSALDTELHQLTLEKLLPICVSIVCDFIWPVMTYNVAGLGDKHSQLQKLLSSVDLLLRDLKSNYSARRKRSTSPPPQLSPSQQPSKSSNITTNNGLDQNMSKMDEYQTFRFKSRSEFVFSLSNT</sequence>
<dbReference type="Proteomes" id="UP000663834">
    <property type="component" value="Unassembled WGS sequence"/>
</dbReference>
<gene>
    <name evidence="2" type="ORF">CJN711_LOCUS6136</name>
    <name evidence="7" type="ORF">GIL414_LOCUS10419</name>
    <name evidence="3" type="ORF">KQP761_LOCUS31116</name>
    <name evidence="8" type="ORF">OVN521_LOCUS28031</name>
    <name evidence="6" type="ORF">SMN809_LOCUS711</name>
    <name evidence="4" type="ORF">WKI299_LOCUS32271</name>
    <name evidence="5" type="ORF">XDN619_LOCUS33592</name>
</gene>
<organism evidence="2 9">
    <name type="scientific">Rotaria magnacalcarata</name>
    <dbReference type="NCBI Taxonomy" id="392030"/>
    <lineage>
        <taxon>Eukaryota</taxon>
        <taxon>Metazoa</taxon>
        <taxon>Spiralia</taxon>
        <taxon>Gnathifera</taxon>
        <taxon>Rotifera</taxon>
        <taxon>Eurotatoria</taxon>
        <taxon>Bdelloidea</taxon>
        <taxon>Philodinida</taxon>
        <taxon>Philodinidae</taxon>
        <taxon>Rotaria</taxon>
    </lineage>
</organism>
<dbReference type="EMBL" id="CAJNOV010001826">
    <property type="protein sequence ID" value="CAF1079878.1"/>
    <property type="molecule type" value="Genomic_DNA"/>
</dbReference>
<dbReference type="EMBL" id="CAJNOW010017322">
    <property type="protein sequence ID" value="CAF1656636.1"/>
    <property type="molecule type" value="Genomic_DNA"/>
</dbReference>
<accession>A0A814MM13</accession>
<evidence type="ECO:0000313" key="9">
    <source>
        <dbReference type="Proteomes" id="UP000663855"/>
    </source>
</evidence>
<protein>
    <submittedName>
        <fullName evidence="2">Uncharacterized protein</fullName>
    </submittedName>
</protein>
<dbReference type="Proteomes" id="UP000663855">
    <property type="component" value="Unassembled WGS sequence"/>
</dbReference>
<dbReference type="EMBL" id="CAJNRF010014860">
    <property type="protein sequence ID" value="CAF2162062.1"/>
    <property type="molecule type" value="Genomic_DNA"/>
</dbReference>
<dbReference type="Proteomes" id="UP000681720">
    <property type="component" value="Unassembled WGS sequence"/>
</dbReference>
<feature type="compositionally biased region" description="Low complexity" evidence="1">
    <location>
        <begin position="119"/>
        <end position="128"/>
    </location>
</feature>
<comment type="caution">
    <text evidence="2">The sequence shown here is derived from an EMBL/GenBank/DDBJ whole genome shotgun (WGS) entry which is preliminary data.</text>
</comment>
<feature type="region of interest" description="Disordered" evidence="1">
    <location>
        <begin position="104"/>
        <end position="139"/>
    </location>
</feature>
<evidence type="ECO:0000313" key="7">
    <source>
        <dbReference type="EMBL" id="CAF3976122.1"/>
    </source>
</evidence>
<feature type="compositionally biased region" description="Polar residues" evidence="1">
    <location>
        <begin position="129"/>
        <end position="139"/>
    </location>
</feature>
<dbReference type="OrthoDB" id="10320907at2759"/>
<dbReference type="Proteomes" id="UP000663866">
    <property type="component" value="Unassembled WGS sequence"/>
</dbReference>
<dbReference type="Proteomes" id="UP000663856">
    <property type="component" value="Unassembled WGS sequence"/>
</dbReference>
<evidence type="ECO:0000313" key="8">
    <source>
        <dbReference type="EMBL" id="CAF4232056.1"/>
    </source>
</evidence>
<evidence type="ECO:0000313" key="2">
    <source>
        <dbReference type="EMBL" id="CAF1079878.1"/>
    </source>
</evidence>
<dbReference type="Proteomes" id="UP000676336">
    <property type="component" value="Unassembled WGS sequence"/>
</dbReference>
<evidence type="ECO:0000313" key="10">
    <source>
        <dbReference type="Proteomes" id="UP000663866"/>
    </source>
</evidence>
<evidence type="ECO:0000313" key="3">
    <source>
        <dbReference type="EMBL" id="CAF1656636.1"/>
    </source>
</evidence>
<evidence type="ECO:0000313" key="6">
    <source>
        <dbReference type="EMBL" id="CAF3792429.1"/>
    </source>
</evidence>